<dbReference type="AlphaFoldDB" id="A0A378KVA9"/>
<comment type="subcellular location">
    <subcellularLocation>
        <location evidence="1">Cell inner membrane</location>
        <topology evidence="1">Multi-pass membrane protein</topology>
    </subcellularLocation>
</comment>
<reference evidence="9 11" key="2">
    <citation type="submission" date="2018-06" db="EMBL/GenBank/DDBJ databases">
        <authorList>
            <consortium name="Pathogen Informatics"/>
            <person name="Doyle S."/>
        </authorList>
    </citation>
    <scope>NUCLEOTIDE SEQUENCE [LARGE SCALE GENOMIC DNA]</scope>
    <source>
        <strain evidence="9 11">NCTC12376</strain>
    </source>
</reference>
<keyword evidence="3" id="KW-1003">Cell membrane</keyword>
<keyword evidence="6 7" id="KW-0472">Membrane</keyword>
<feature type="transmembrane region" description="Helical" evidence="7">
    <location>
        <begin position="12"/>
        <end position="31"/>
    </location>
</feature>
<evidence type="ECO:0000256" key="1">
    <source>
        <dbReference type="ARBA" id="ARBA00004429"/>
    </source>
</evidence>
<accession>A0A378KVA9</accession>
<protein>
    <submittedName>
        <fullName evidence="9">ABC sugar transporter, permease</fullName>
    </submittedName>
</protein>
<dbReference type="InterPro" id="IPR001851">
    <property type="entry name" value="ABC_transp_permease"/>
</dbReference>
<evidence type="ECO:0000256" key="6">
    <source>
        <dbReference type="ARBA" id="ARBA00023136"/>
    </source>
</evidence>
<reference evidence="8 10" key="1">
    <citation type="submission" date="2015-11" db="EMBL/GenBank/DDBJ databases">
        <title>Genomic analysis of 38 Legionella species identifies large and diverse effector repertoires.</title>
        <authorList>
            <person name="Burstein D."/>
            <person name="Amaro F."/>
            <person name="Zusman T."/>
            <person name="Lifshitz Z."/>
            <person name="Cohen O."/>
            <person name="Gilbert J.A."/>
            <person name="Pupko T."/>
            <person name="Shuman H.A."/>
            <person name="Segal G."/>
        </authorList>
    </citation>
    <scope>NUCLEOTIDE SEQUENCE [LARGE SCALE GENOMIC DNA]</scope>
    <source>
        <strain evidence="8 10">ATCC 49507</strain>
    </source>
</reference>
<evidence type="ECO:0000256" key="3">
    <source>
        <dbReference type="ARBA" id="ARBA00022475"/>
    </source>
</evidence>
<feature type="transmembrane region" description="Helical" evidence="7">
    <location>
        <begin position="213"/>
        <end position="233"/>
    </location>
</feature>
<sequence>MGSTMYKISHNMFTGVLIPFIGLVSLFALLSPDFLSTTTWASILGSAADLGIVVLGVTLLLIAGEFDLSVGANFALSGILFGSLSLSGVNGCFALIISLLTGTTIGLINAALTVFLKIPSFIVTLGTMLIVRSFILLYTQGLPISIEDNSLIMTILAGELNQNLLASFLWWLIIALYLTYVLQWTKLGNHIYATGYNSDVAYLSGINTIKIKFYCFALCGLLSALAGATQFSHLNSLSPLAGDQYELYAIAATVIGGTSLKGGKGSLLSAALGTLLISTVDTGLVQIGVSTYWYRCFVGIILILAVTINLSSRTAR</sequence>
<dbReference type="STRING" id="45072.Lqua_3047"/>
<dbReference type="EMBL" id="LNYR01000046">
    <property type="protein sequence ID" value="KTD43693.1"/>
    <property type="molecule type" value="Genomic_DNA"/>
</dbReference>
<dbReference type="Pfam" id="PF02653">
    <property type="entry name" value="BPD_transp_2"/>
    <property type="match status" value="1"/>
</dbReference>
<feature type="transmembrane region" description="Helical" evidence="7">
    <location>
        <begin position="122"/>
        <end position="144"/>
    </location>
</feature>
<feature type="transmembrane region" description="Helical" evidence="7">
    <location>
        <begin position="70"/>
        <end position="87"/>
    </location>
</feature>
<feature type="transmembrane region" description="Helical" evidence="7">
    <location>
        <begin position="164"/>
        <end position="182"/>
    </location>
</feature>
<proteinExistence type="inferred from homology"/>
<keyword evidence="9" id="KW-0762">Sugar transport</keyword>
<keyword evidence="4 7" id="KW-0812">Transmembrane</keyword>
<organism evidence="9 11">
    <name type="scientific">Legionella quateirensis</name>
    <dbReference type="NCBI Taxonomy" id="45072"/>
    <lineage>
        <taxon>Bacteria</taxon>
        <taxon>Pseudomonadati</taxon>
        <taxon>Pseudomonadota</taxon>
        <taxon>Gammaproteobacteria</taxon>
        <taxon>Legionellales</taxon>
        <taxon>Legionellaceae</taxon>
        <taxon>Legionella</taxon>
    </lineage>
</organism>
<evidence type="ECO:0000313" key="8">
    <source>
        <dbReference type="EMBL" id="KTD43693.1"/>
    </source>
</evidence>
<keyword evidence="5 7" id="KW-1133">Transmembrane helix</keyword>
<keyword evidence="9" id="KW-0813">Transport</keyword>
<keyword evidence="10" id="KW-1185">Reference proteome</keyword>
<evidence type="ECO:0000313" key="9">
    <source>
        <dbReference type="EMBL" id="STY17318.1"/>
    </source>
</evidence>
<evidence type="ECO:0000256" key="5">
    <source>
        <dbReference type="ARBA" id="ARBA00022989"/>
    </source>
</evidence>
<feature type="transmembrane region" description="Helical" evidence="7">
    <location>
        <begin position="93"/>
        <end position="115"/>
    </location>
</feature>
<dbReference type="Proteomes" id="UP000054639">
    <property type="component" value="Unassembled WGS sequence"/>
</dbReference>
<name>A0A378KVA9_9GAMM</name>
<feature type="transmembrane region" description="Helical" evidence="7">
    <location>
        <begin position="43"/>
        <end position="63"/>
    </location>
</feature>
<evidence type="ECO:0000313" key="11">
    <source>
        <dbReference type="Proteomes" id="UP000254230"/>
    </source>
</evidence>
<dbReference type="EMBL" id="UGOW01000001">
    <property type="protein sequence ID" value="STY17318.1"/>
    <property type="molecule type" value="Genomic_DNA"/>
</dbReference>
<dbReference type="PANTHER" id="PTHR32196:SF72">
    <property type="entry name" value="RIBOSE IMPORT PERMEASE PROTEIN RBSC"/>
    <property type="match status" value="1"/>
</dbReference>
<dbReference type="PANTHER" id="PTHR32196">
    <property type="entry name" value="ABC TRANSPORTER PERMEASE PROTEIN YPHD-RELATED-RELATED"/>
    <property type="match status" value="1"/>
</dbReference>
<dbReference type="Proteomes" id="UP000254230">
    <property type="component" value="Unassembled WGS sequence"/>
</dbReference>
<evidence type="ECO:0000256" key="4">
    <source>
        <dbReference type="ARBA" id="ARBA00022692"/>
    </source>
</evidence>
<dbReference type="CDD" id="cd06579">
    <property type="entry name" value="TM_PBP1_transp_AraH_like"/>
    <property type="match status" value="1"/>
</dbReference>
<evidence type="ECO:0000313" key="10">
    <source>
        <dbReference type="Proteomes" id="UP000054639"/>
    </source>
</evidence>
<gene>
    <name evidence="9" type="primary">rbsC</name>
    <name evidence="8" type="ORF">Lqua_3047</name>
    <name evidence="9" type="ORF">NCTC12376_01115</name>
</gene>
<dbReference type="GO" id="GO:0022857">
    <property type="term" value="F:transmembrane transporter activity"/>
    <property type="evidence" value="ECO:0007669"/>
    <property type="project" value="InterPro"/>
</dbReference>
<comment type="similarity">
    <text evidence="2">Belongs to the binding-protein-dependent transport system permease family. AraH/RbsC subfamily.</text>
</comment>
<feature type="transmembrane region" description="Helical" evidence="7">
    <location>
        <begin position="292"/>
        <end position="310"/>
    </location>
</feature>
<dbReference type="GO" id="GO:0005886">
    <property type="term" value="C:plasma membrane"/>
    <property type="evidence" value="ECO:0007669"/>
    <property type="project" value="UniProtKB-SubCell"/>
</dbReference>
<evidence type="ECO:0000256" key="2">
    <source>
        <dbReference type="ARBA" id="ARBA00007942"/>
    </source>
</evidence>
<evidence type="ECO:0000256" key="7">
    <source>
        <dbReference type="SAM" id="Phobius"/>
    </source>
</evidence>